<dbReference type="InterPro" id="IPR000182">
    <property type="entry name" value="GNAT_dom"/>
</dbReference>
<dbReference type="AlphaFoldDB" id="A0A927FGK0"/>
<keyword evidence="1 3" id="KW-0378">Hydrolase</keyword>
<keyword evidence="4" id="KW-1185">Reference proteome</keyword>
<feature type="domain" description="N-acetyltransferase" evidence="2">
    <location>
        <begin position="144"/>
        <end position="285"/>
    </location>
</feature>
<protein>
    <submittedName>
        <fullName evidence="3">YbgC/FadM family acyl-CoA thioesterase</fullName>
        <ecNumber evidence="3">3.1.2.-</ecNumber>
    </submittedName>
</protein>
<dbReference type="InterPro" id="IPR006684">
    <property type="entry name" value="YbgC/YbaW"/>
</dbReference>
<dbReference type="InterPro" id="IPR006683">
    <property type="entry name" value="Thioestr_dom"/>
</dbReference>
<dbReference type="Proteomes" id="UP000647424">
    <property type="component" value="Unassembled WGS sequence"/>
</dbReference>
<dbReference type="CDD" id="cd00586">
    <property type="entry name" value="4HBT"/>
    <property type="match status" value="1"/>
</dbReference>
<dbReference type="InterPro" id="IPR029069">
    <property type="entry name" value="HotDog_dom_sf"/>
</dbReference>
<proteinExistence type="predicted"/>
<accession>A0A927FGK0</accession>
<dbReference type="PROSITE" id="PS51186">
    <property type="entry name" value="GNAT"/>
    <property type="match status" value="1"/>
</dbReference>
<dbReference type="CDD" id="cd04301">
    <property type="entry name" value="NAT_SF"/>
    <property type="match status" value="1"/>
</dbReference>
<dbReference type="NCBIfam" id="TIGR00051">
    <property type="entry name" value="YbgC/FadM family acyl-CoA thioesterase"/>
    <property type="match status" value="1"/>
</dbReference>
<dbReference type="GO" id="GO:0016790">
    <property type="term" value="F:thiolester hydrolase activity"/>
    <property type="evidence" value="ECO:0007669"/>
    <property type="project" value="UniProtKB-ARBA"/>
</dbReference>
<dbReference type="EC" id="3.1.2.-" evidence="3"/>
<dbReference type="PANTHER" id="PTHR13355:SF11">
    <property type="entry name" value="GLUCOSAMINE 6-PHOSPHATE N-ACETYLTRANSFERASE"/>
    <property type="match status" value="1"/>
</dbReference>
<dbReference type="EMBL" id="JACYFT010000002">
    <property type="protein sequence ID" value="MBD8051054.1"/>
    <property type="molecule type" value="Genomic_DNA"/>
</dbReference>
<dbReference type="Pfam" id="PF03061">
    <property type="entry name" value="4HBT"/>
    <property type="match status" value="1"/>
</dbReference>
<dbReference type="RefSeq" id="WP_191819514.1">
    <property type="nucleotide sequence ID" value="NZ_JACYFT010000002.1"/>
</dbReference>
<evidence type="ECO:0000256" key="1">
    <source>
        <dbReference type="ARBA" id="ARBA00022801"/>
    </source>
</evidence>
<evidence type="ECO:0000313" key="3">
    <source>
        <dbReference type="EMBL" id="MBD8051054.1"/>
    </source>
</evidence>
<dbReference type="Gene3D" id="3.10.129.10">
    <property type="entry name" value="Hotdog Thioesterase"/>
    <property type="match status" value="1"/>
</dbReference>
<dbReference type="Pfam" id="PF13673">
    <property type="entry name" value="Acetyltransf_10"/>
    <property type="match status" value="1"/>
</dbReference>
<name>A0A927FGK0_9BURK</name>
<dbReference type="SUPFAM" id="SSF55729">
    <property type="entry name" value="Acyl-CoA N-acyltransferases (Nat)"/>
    <property type="match status" value="1"/>
</dbReference>
<organism evidence="3 4">
    <name type="scientific">Limnohabitans radicicola</name>
    <dbReference type="NCBI Taxonomy" id="2771427"/>
    <lineage>
        <taxon>Bacteria</taxon>
        <taxon>Pseudomonadati</taxon>
        <taxon>Pseudomonadota</taxon>
        <taxon>Betaproteobacteria</taxon>
        <taxon>Burkholderiales</taxon>
        <taxon>Comamonadaceae</taxon>
        <taxon>Limnohabitans</taxon>
    </lineage>
</organism>
<dbReference type="SUPFAM" id="SSF54637">
    <property type="entry name" value="Thioesterase/thiol ester dehydrase-isomerase"/>
    <property type="match status" value="1"/>
</dbReference>
<sequence length="285" mass="32482">MKRQDFRFSHRMRVRWVEVDMQQIVFNGHYLMYFDTAVTDYWRNLAMPYADTMHQLGGDLYVKKASVEYHASAEMDDFLDVCMRCDRIGNSSMTFVGAIFRGDELLITSELVYVYADPVAKKSQPIPPQLRDMLESYERGEDMVQLHLGAWADLKNLAAPLRTEVFVEEQKVPADMEWDHDDETALHCVAVNRMGMVLATGRLLQHAPGVARIGRMAVKKQMRGSVLGRRVLHALMDAAKDRGDTQVLLHAQCSAEGFYKRSGFEPHGAIFEEAGIAHIEMVRPL</sequence>
<dbReference type="InterPro" id="IPR016181">
    <property type="entry name" value="Acyl_CoA_acyltransferase"/>
</dbReference>
<evidence type="ECO:0000313" key="4">
    <source>
        <dbReference type="Proteomes" id="UP000647424"/>
    </source>
</evidence>
<evidence type="ECO:0000259" key="2">
    <source>
        <dbReference type="PROSITE" id="PS51186"/>
    </source>
</evidence>
<dbReference type="GO" id="GO:0004343">
    <property type="term" value="F:glucosamine 6-phosphate N-acetyltransferase activity"/>
    <property type="evidence" value="ECO:0007669"/>
    <property type="project" value="TreeGrafter"/>
</dbReference>
<gene>
    <name evidence="3" type="ORF">IC609_10890</name>
</gene>
<dbReference type="Gene3D" id="3.40.630.30">
    <property type="match status" value="1"/>
</dbReference>
<comment type="caution">
    <text evidence="3">The sequence shown here is derived from an EMBL/GenBank/DDBJ whole genome shotgun (WGS) entry which is preliminary data.</text>
</comment>
<reference evidence="3" key="1">
    <citation type="submission" date="2020-09" db="EMBL/GenBank/DDBJ databases">
        <title>Genome seq and assembly of Limnohabitants sp.</title>
        <authorList>
            <person name="Chhetri G."/>
        </authorList>
    </citation>
    <scope>NUCLEOTIDE SEQUENCE</scope>
    <source>
        <strain evidence="3">JUR4</strain>
    </source>
</reference>
<dbReference type="PANTHER" id="PTHR13355">
    <property type="entry name" value="GLUCOSAMINE 6-PHOSPHATE N-ACETYLTRANSFERASE"/>
    <property type="match status" value="1"/>
</dbReference>
<dbReference type="InterPro" id="IPR039143">
    <property type="entry name" value="GNPNAT1-like"/>
</dbReference>